<proteinExistence type="predicted"/>
<feature type="non-terminal residue" evidence="1">
    <location>
        <position position="112"/>
    </location>
</feature>
<name>A0A0K0XRC3_9CARY</name>
<accession>A0A0K0XRC3</accession>
<dbReference type="EMBL" id="KR003560">
    <property type="protein sequence ID" value="AKS40238.1"/>
    <property type="molecule type" value="Genomic_DNA"/>
</dbReference>
<protein>
    <submittedName>
        <fullName evidence="1">Uncharacterized protein</fullName>
    </submittedName>
</protein>
<evidence type="ECO:0000313" key="1">
    <source>
        <dbReference type="EMBL" id="AKS40238.1"/>
    </source>
</evidence>
<dbReference type="AlphaFoldDB" id="A0A0K0XRC3"/>
<sequence>SDHHGKEFPSPCSMHMNGEHSCTLACPLGCQKEYFPLYWGLTSPEIFGISPRMQDRKLDFPAPTIPQTATSIPFSTFICMPDRVGCTEEGSQQNSASFISMAVFDIPLGITI</sequence>
<organism evidence="1">
    <name type="scientific">Oxyria digyna</name>
    <dbReference type="NCBI Taxonomy" id="284366"/>
    <lineage>
        <taxon>Eukaryota</taxon>
        <taxon>Viridiplantae</taxon>
        <taxon>Streptophyta</taxon>
        <taxon>Embryophyta</taxon>
        <taxon>Tracheophyta</taxon>
        <taxon>Spermatophyta</taxon>
        <taxon>Magnoliopsida</taxon>
        <taxon>eudicotyledons</taxon>
        <taxon>Gunneridae</taxon>
        <taxon>Pentapetalae</taxon>
        <taxon>Caryophyllales</taxon>
        <taxon>Polygonaceae</taxon>
        <taxon>Polygonoideae</taxon>
        <taxon>Rumiceae</taxon>
        <taxon>Oxyria</taxon>
    </lineage>
</organism>
<feature type="non-terminal residue" evidence="1">
    <location>
        <position position="1"/>
    </location>
</feature>
<gene>
    <name evidence="1" type="primary">ODIG_8719</name>
</gene>
<reference evidence="1" key="1">
    <citation type="journal article" date="2015" name="New Phytol.">
        <title>Arctic plant origins and early formation of circumarctic distributions: a case study of the mountain sorrel, Oxyria digyna.</title>
        <authorList>
            <person name="Wang Q."/>
            <person name="Liu J."/>
            <person name="Allen G.A."/>
            <person name="Ma Y."/>
            <person name="Yue W."/>
            <person name="Marr K.L."/>
            <person name="Abbott R.J."/>
        </authorList>
    </citation>
    <scope>NUCLEOTIDE SEQUENCE</scope>
</reference>